<reference evidence="3" key="1">
    <citation type="submission" date="2020-12" db="UniProtKB">
        <authorList>
            <consortium name="WormBaseParasite"/>
        </authorList>
    </citation>
    <scope>IDENTIFICATION</scope>
    <source>
        <strain evidence="3">MHco3</strain>
    </source>
</reference>
<evidence type="ECO:0000313" key="3">
    <source>
        <dbReference type="WBParaSite" id="HCON_00174110-00001"/>
    </source>
</evidence>
<accession>A0A7I4Z2N8</accession>
<dbReference type="OMA" id="WCESILA"/>
<protein>
    <submittedName>
        <fullName evidence="3">CCHC-type domain-containing protein</fullName>
    </submittedName>
</protein>
<name>A0A7I4Z2N8_HAECO</name>
<organism evidence="2 3">
    <name type="scientific">Haemonchus contortus</name>
    <name type="common">Barber pole worm</name>
    <dbReference type="NCBI Taxonomy" id="6289"/>
    <lineage>
        <taxon>Eukaryota</taxon>
        <taxon>Metazoa</taxon>
        <taxon>Ecdysozoa</taxon>
        <taxon>Nematoda</taxon>
        <taxon>Chromadorea</taxon>
        <taxon>Rhabditida</taxon>
        <taxon>Rhabditina</taxon>
        <taxon>Rhabditomorpha</taxon>
        <taxon>Strongyloidea</taxon>
        <taxon>Trichostrongylidae</taxon>
        <taxon>Haemonchus</taxon>
    </lineage>
</organism>
<feature type="compositionally biased region" description="Basic and acidic residues" evidence="1">
    <location>
        <begin position="380"/>
        <end position="406"/>
    </location>
</feature>
<feature type="region of interest" description="Disordered" evidence="1">
    <location>
        <begin position="59"/>
        <end position="96"/>
    </location>
</feature>
<sequence length="447" mass="50829">MLEIEQIEEDSNLHTILADANELGFMLTTRLDEAKCARDRLDVKLGYTTQKAQRLQELSLGGEDQRAQINPDEGSEQGPSSQNRTPSVGVADETQSVECINPPRNCRSIRPPQASLPKFYGDAEDFPEFWAVFETLVHKSNELDVMEKILLLKESLMGKAQNSIKGIRLLSENYNWLVRTLQSNYSDLPVNRAQIVKKLFNLRSAGTSAESCLATFDQIQVLVHQMISAGYDVGKTCDPIWCETRLSKFPQDVVKPVLKQGRSQDSTTAGELMAQLKNEIADKHYVEGRMCHAIGNNSTRGHSTAINWRTQFKDKCIFCHKNNHSLFSCRTVTDQSRRRKIINDENRCWKCCSSSHNSFDCQRADCPRCGQKHHMSLRVKKDDNVTTGQKDSRNNNQRDVRKEHPSRSQGTQARSHNNLQRNQNGVASENIFRTLTKLTQQFPKRTD</sequence>
<dbReference type="WBParaSite" id="HCON_00174110-00001">
    <property type="protein sequence ID" value="HCON_00174110-00001"/>
    <property type="gene ID" value="HCON_00174110"/>
</dbReference>
<dbReference type="InterPro" id="IPR005312">
    <property type="entry name" value="DUF1759"/>
</dbReference>
<dbReference type="Pfam" id="PF03564">
    <property type="entry name" value="DUF1759"/>
    <property type="match status" value="1"/>
</dbReference>
<proteinExistence type="predicted"/>
<feature type="compositionally biased region" description="Polar residues" evidence="1">
    <location>
        <begin position="407"/>
        <end position="430"/>
    </location>
</feature>
<dbReference type="PANTHER" id="PTHR47331:SF5">
    <property type="entry name" value="RIBONUCLEASE H"/>
    <property type="match status" value="1"/>
</dbReference>
<evidence type="ECO:0000313" key="2">
    <source>
        <dbReference type="Proteomes" id="UP000025227"/>
    </source>
</evidence>
<keyword evidence="2" id="KW-1185">Reference proteome</keyword>
<dbReference type="PANTHER" id="PTHR47331">
    <property type="entry name" value="PHD-TYPE DOMAIN-CONTAINING PROTEIN"/>
    <property type="match status" value="1"/>
</dbReference>
<feature type="region of interest" description="Disordered" evidence="1">
    <location>
        <begin position="380"/>
        <end position="430"/>
    </location>
</feature>
<dbReference type="AlphaFoldDB" id="A0A7I4Z2N8"/>
<dbReference type="Proteomes" id="UP000025227">
    <property type="component" value="Unplaced"/>
</dbReference>
<feature type="compositionally biased region" description="Polar residues" evidence="1">
    <location>
        <begin position="77"/>
        <end position="86"/>
    </location>
</feature>
<evidence type="ECO:0000256" key="1">
    <source>
        <dbReference type="SAM" id="MobiDB-lite"/>
    </source>
</evidence>
<dbReference type="OrthoDB" id="5866826at2759"/>